<feature type="compositionally biased region" description="Acidic residues" evidence="1">
    <location>
        <begin position="641"/>
        <end position="655"/>
    </location>
</feature>
<feature type="compositionally biased region" description="Pro residues" evidence="1">
    <location>
        <begin position="11"/>
        <end position="22"/>
    </location>
</feature>
<feature type="compositionally biased region" description="Acidic residues" evidence="1">
    <location>
        <begin position="394"/>
        <end position="418"/>
    </location>
</feature>
<sequence length="673" mass="75593">MSIFGGGLSSPPLPPSHQPDPTPFSSAPSSPTSTNYHTPHSHLSRSSSSPHPAPFSSDPAPPPSDIYHYSDSDDDLLPQRTPSPVFFGDKPTHYGEAEQYIGIMEAVTWEQELDAARTAKIVWDLRQAVKRGDLRAMGDAEWRREVEGVEGVEVEVEKEGEKEDEDVVKGKSEGFADLVGGRFAAWPLKRTRVPREWDDPVPLEPPRKKKKRGLDLQHTITPMFRDIDSDTVVEKWWKPKKREYYNPVPPTEKHNHQYDSDFIDDSDIEDNNGEEEFTTPDDLCFPSHLADPNLPQPKHTILQPLKNALVAHHLRAAKPYLKKQPIDDDASAEALAGVIGTQTACAIAVLDDLYRTRKRQMLSDIYKSQVRKRFMGGGKVRKAAKKSSSKPTDVDADEENNADDDSNNSNNEDDEDGDIPMPNTPQTTTATNPPQKRSWTIQDVTYNQFVDYRRRILTPLTWTSILSSASALSSTTRLTSGLPRFSLAAIERAEQRCELLFGRNSAQKKRDDVLKELRDALREPVVWGDEKRWKYHEVKTGHKRLKRYGRSMEKKRRKAEEEAKHTGENEQDENGEEEERLDEIALPGYESWYGFSSDDDCAGAEKEELDIPADLPPFVRDDAEEGSSVEDLEGELHEYDSAIDDDDGGGEGMSEDESRAMSPSSSSSSSSSE</sequence>
<feature type="region of interest" description="Disordered" evidence="1">
    <location>
        <begin position="549"/>
        <end position="673"/>
    </location>
</feature>
<evidence type="ECO:0000313" key="3">
    <source>
        <dbReference type="Proteomes" id="UP000298138"/>
    </source>
</evidence>
<feature type="compositionally biased region" description="Low complexity" evidence="1">
    <location>
        <begin position="420"/>
        <end position="435"/>
    </location>
</feature>
<protein>
    <submittedName>
        <fullName evidence="2">Uncharacterized protein</fullName>
    </submittedName>
</protein>
<gene>
    <name evidence="2" type="ORF">EX30DRAFT_369524</name>
</gene>
<evidence type="ECO:0000256" key="1">
    <source>
        <dbReference type="SAM" id="MobiDB-lite"/>
    </source>
</evidence>
<feature type="compositionally biased region" description="Low complexity" evidence="1">
    <location>
        <begin position="23"/>
        <end position="34"/>
    </location>
</feature>
<feature type="region of interest" description="Disordered" evidence="1">
    <location>
        <begin position="376"/>
        <end position="439"/>
    </location>
</feature>
<dbReference type="InParanoid" id="A0A4S2N4V6"/>
<evidence type="ECO:0000313" key="2">
    <source>
        <dbReference type="EMBL" id="TGZ84231.1"/>
    </source>
</evidence>
<feature type="compositionally biased region" description="Low complexity" evidence="1">
    <location>
        <begin position="44"/>
        <end position="58"/>
    </location>
</feature>
<feature type="compositionally biased region" description="Basic residues" evidence="1">
    <location>
        <begin position="376"/>
        <end position="388"/>
    </location>
</feature>
<organism evidence="2 3">
    <name type="scientific">Ascodesmis nigricans</name>
    <dbReference type="NCBI Taxonomy" id="341454"/>
    <lineage>
        <taxon>Eukaryota</taxon>
        <taxon>Fungi</taxon>
        <taxon>Dikarya</taxon>
        <taxon>Ascomycota</taxon>
        <taxon>Pezizomycotina</taxon>
        <taxon>Pezizomycetes</taxon>
        <taxon>Pezizales</taxon>
        <taxon>Ascodesmidaceae</taxon>
        <taxon>Ascodesmis</taxon>
    </lineage>
</organism>
<dbReference type="Proteomes" id="UP000298138">
    <property type="component" value="Unassembled WGS sequence"/>
</dbReference>
<accession>A0A4S2N4V6</accession>
<feature type="compositionally biased region" description="Acidic residues" evidence="1">
    <location>
        <begin position="622"/>
        <end position="633"/>
    </location>
</feature>
<feature type="compositionally biased region" description="Basic and acidic residues" evidence="1">
    <location>
        <begin position="558"/>
        <end position="568"/>
    </location>
</feature>
<dbReference type="EMBL" id="ML220113">
    <property type="protein sequence ID" value="TGZ84231.1"/>
    <property type="molecule type" value="Genomic_DNA"/>
</dbReference>
<proteinExistence type="predicted"/>
<reference evidence="2 3" key="1">
    <citation type="submission" date="2019-04" db="EMBL/GenBank/DDBJ databases">
        <title>Comparative genomics and transcriptomics to analyze fruiting body development in filamentous ascomycetes.</title>
        <authorList>
            <consortium name="DOE Joint Genome Institute"/>
            <person name="Lutkenhaus R."/>
            <person name="Traeger S."/>
            <person name="Breuer J."/>
            <person name="Kuo A."/>
            <person name="Lipzen A."/>
            <person name="Pangilinan J."/>
            <person name="Dilworth D."/>
            <person name="Sandor L."/>
            <person name="Poggeler S."/>
            <person name="Barry K."/>
            <person name="Grigoriev I.V."/>
            <person name="Nowrousian M."/>
        </authorList>
    </citation>
    <scope>NUCLEOTIDE SEQUENCE [LARGE SCALE GENOMIC DNA]</scope>
    <source>
        <strain evidence="2 3">CBS 389.68</strain>
    </source>
</reference>
<keyword evidence="3" id="KW-1185">Reference proteome</keyword>
<feature type="compositionally biased region" description="Acidic residues" evidence="1">
    <location>
        <begin position="597"/>
        <end position="611"/>
    </location>
</feature>
<feature type="compositionally biased region" description="Acidic residues" evidence="1">
    <location>
        <begin position="569"/>
        <end position="581"/>
    </location>
</feature>
<name>A0A4S2N4V6_9PEZI</name>
<feature type="region of interest" description="Disordered" evidence="1">
    <location>
        <begin position="1"/>
        <end position="90"/>
    </location>
</feature>
<feature type="compositionally biased region" description="Low complexity" evidence="1">
    <location>
        <begin position="662"/>
        <end position="673"/>
    </location>
</feature>
<dbReference type="AlphaFoldDB" id="A0A4S2N4V6"/>
<feature type="region of interest" description="Disordered" evidence="1">
    <location>
        <begin position="271"/>
        <end position="290"/>
    </location>
</feature>